<dbReference type="CDD" id="cd11713">
    <property type="entry name" value="GINS_A_psf3"/>
    <property type="match status" value="1"/>
</dbReference>
<evidence type="ECO:0000256" key="2">
    <source>
        <dbReference type="ARBA" id="ARBA00006343"/>
    </source>
</evidence>
<sequence length="185" mass="20127">MSYYDIDAILTEAEKVPCKFELDIPDLGHLDNNPSDTLKAGTTLTLPLWLAEMLAISSAGGGPHEESRPHVTMSPPAALTGEVIQALKADPRAVPLRDQSAHFYGLGTRMLDLFEDKELASVLRKTFVGRAAEVGLHAGKVGEDSVGSGAGEEFLRGLDEWERALFRKAHEGAKGTKEWMENVKK</sequence>
<dbReference type="Gene3D" id="1.20.58.2050">
    <property type="match status" value="1"/>
</dbReference>
<dbReference type="InterPro" id="IPR010492">
    <property type="entry name" value="GINS_Psf3"/>
</dbReference>
<dbReference type="EMBL" id="ONZQ02000012">
    <property type="protein sequence ID" value="SPO05352.1"/>
    <property type="molecule type" value="Genomic_DNA"/>
</dbReference>
<dbReference type="CDD" id="cd21693">
    <property type="entry name" value="GINS_B_Psf3"/>
    <property type="match status" value="1"/>
</dbReference>
<dbReference type="InterPro" id="IPR038437">
    <property type="entry name" value="GINS_Psf3_sf"/>
</dbReference>
<accession>A0AAE8N5R4</accession>
<dbReference type="GO" id="GO:1902975">
    <property type="term" value="P:mitotic DNA replication initiation"/>
    <property type="evidence" value="ECO:0007669"/>
    <property type="project" value="TreeGrafter"/>
</dbReference>
<evidence type="ECO:0000256" key="4">
    <source>
        <dbReference type="ARBA" id="ARBA00022705"/>
    </source>
</evidence>
<evidence type="ECO:0000256" key="3">
    <source>
        <dbReference type="ARBA" id="ARBA00015140"/>
    </source>
</evidence>
<comment type="similarity">
    <text evidence="2 6">Belongs to the GINS3/PSF3 family.</text>
</comment>
<comment type="function">
    <text evidence="6">The GINS complex plays an essential role in the initiation of DNA replication.</text>
</comment>
<keyword evidence="4 6" id="KW-0235">DNA replication</keyword>
<dbReference type="InterPro" id="IPR036224">
    <property type="entry name" value="GINS_bundle-like_dom_sf"/>
</dbReference>
<protein>
    <recommendedName>
        <fullName evidence="3 6">DNA replication complex GINS protein PSF3</fullName>
    </recommendedName>
</protein>
<dbReference type="InterPro" id="IPR021151">
    <property type="entry name" value="GINS_A"/>
</dbReference>
<dbReference type="Pfam" id="PF22466">
    <property type="entry name" value="PSF3_N"/>
    <property type="match status" value="1"/>
</dbReference>
<evidence type="ECO:0000256" key="5">
    <source>
        <dbReference type="ARBA" id="ARBA00023242"/>
    </source>
</evidence>
<name>A0AAE8N5R4_9PEZI</name>
<comment type="subcellular location">
    <subcellularLocation>
        <location evidence="1 6">Nucleus</location>
    </subcellularLocation>
</comment>
<dbReference type="Pfam" id="PF05916">
    <property type="entry name" value="Sld5"/>
    <property type="match status" value="1"/>
</dbReference>
<dbReference type="SUPFAM" id="SSF158573">
    <property type="entry name" value="GINS helical bundle-like"/>
    <property type="match status" value="1"/>
</dbReference>
<comment type="caution">
    <text evidence="9">The sequence shown here is derived from an EMBL/GenBank/DDBJ whole genome shotgun (WGS) entry which is preliminary data.</text>
</comment>
<proteinExistence type="inferred from homology"/>
<dbReference type="GO" id="GO:0000811">
    <property type="term" value="C:GINS complex"/>
    <property type="evidence" value="ECO:0007669"/>
    <property type="project" value="UniProtKB-UniRule"/>
</dbReference>
<feature type="domain" description="DNA replication complex GINS protein PSF3 N-terminal" evidence="8">
    <location>
        <begin position="4"/>
        <end position="56"/>
    </location>
</feature>
<organism evidence="9 10">
    <name type="scientific">Cephalotrichum gorgonifer</name>
    <dbReference type="NCBI Taxonomy" id="2041049"/>
    <lineage>
        <taxon>Eukaryota</taxon>
        <taxon>Fungi</taxon>
        <taxon>Dikarya</taxon>
        <taxon>Ascomycota</taxon>
        <taxon>Pezizomycotina</taxon>
        <taxon>Sordariomycetes</taxon>
        <taxon>Hypocreomycetidae</taxon>
        <taxon>Microascales</taxon>
        <taxon>Microascaceae</taxon>
        <taxon>Cephalotrichum</taxon>
    </lineage>
</organism>
<gene>
    <name evidence="9" type="ORF">DNG_08039</name>
</gene>
<feature type="domain" description="GINS subunit" evidence="7">
    <location>
        <begin position="79"/>
        <end position="180"/>
    </location>
</feature>
<dbReference type="SUPFAM" id="SSF160059">
    <property type="entry name" value="PriA/YqbF domain"/>
    <property type="match status" value="1"/>
</dbReference>
<dbReference type="PANTHER" id="PTHR22768">
    <property type="entry name" value="DNA REPLICATION COMPLEX GINS PROTEIN PSF3"/>
    <property type="match status" value="1"/>
</dbReference>
<evidence type="ECO:0000256" key="6">
    <source>
        <dbReference type="RuleBase" id="RU367161"/>
    </source>
</evidence>
<reference evidence="9" key="1">
    <citation type="submission" date="2018-03" db="EMBL/GenBank/DDBJ databases">
        <authorList>
            <person name="Guldener U."/>
        </authorList>
    </citation>
    <scope>NUCLEOTIDE SEQUENCE</scope>
</reference>
<comment type="subunit">
    <text evidence="6">Component of the GINS complex.</text>
</comment>
<dbReference type="InterPro" id="IPR055221">
    <property type="entry name" value="PSF3_N"/>
</dbReference>
<keyword evidence="10" id="KW-1185">Reference proteome</keyword>
<evidence type="ECO:0000256" key="1">
    <source>
        <dbReference type="ARBA" id="ARBA00004123"/>
    </source>
</evidence>
<evidence type="ECO:0000313" key="9">
    <source>
        <dbReference type="EMBL" id="SPO05352.1"/>
    </source>
</evidence>
<dbReference type="PANTHER" id="PTHR22768:SF0">
    <property type="entry name" value="DNA REPLICATION COMPLEX GINS PROTEIN PSF3"/>
    <property type="match status" value="1"/>
</dbReference>
<evidence type="ECO:0000259" key="7">
    <source>
        <dbReference type="Pfam" id="PF05916"/>
    </source>
</evidence>
<keyword evidence="5 6" id="KW-0539">Nucleus</keyword>
<evidence type="ECO:0000259" key="8">
    <source>
        <dbReference type="Pfam" id="PF22466"/>
    </source>
</evidence>
<dbReference type="AlphaFoldDB" id="A0AAE8N5R4"/>
<evidence type="ECO:0000313" key="10">
    <source>
        <dbReference type="Proteomes" id="UP001187682"/>
    </source>
</evidence>
<dbReference type="Proteomes" id="UP001187682">
    <property type="component" value="Unassembled WGS sequence"/>
</dbReference>